<dbReference type="InterPro" id="IPR036653">
    <property type="entry name" value="CinA-like_C"/>
</dbReference>
<dbReference type="Pfam" id="PF02464">
    <property type="entry name" value="CinA"/>
    <property type="match status" value="1"/>
</dbReference>
<name>A0A7Z0VLY0_9GAMM</name>
<dbReference type="GO" id="GO:0019159">
    <property type="term" value="F:nicotinamide-nucleotide amidase activity"/>
    <property type="evidence" value="ECO:0007669"/>
    <property type="project" value="UniProtKB-EC"/>
</dbReference>
<dbReference type="NCBIfam" id="NF002975">
    <property type="entry name" value="PRK03661.1"/>
    <property type="match status" value="1"/>
</dbReference>
<sequence length="171" mass="18055">MDTASAQAVEELTEVCAGRLRQQGYRLVVAESCTGGWLAKILTDLPGSSDWFDRGFVTYSNQSKQTMLGVSSTTLQQSGAVSEACVLEMTQGALTESGADVAVAISGIAGPGGGSKEKPVGTVCFAWQVKGSEGMAQRHCFNGDRNQVRWQAVVYALQQLEGILSASRTSI</sequence>
<dbReference type="NCBIfam" id="TIGR00199">
    <property type="entry name" value="PncC_domain"/>
    <property type="match status" value="1"/>
</dbReference>
<dbReference type="Proteomes" id="UP000094769">
    <property type="component" value="Unassembled WGS sequence"/>
</dbReference>
<comment type="caution">
    <text evidence="2">The sequence shown here is derived from an EMBL/GenBank/DDBJ whole genome shotgun (WGS) entry which is preliminary data.</text>
</comment>
<dbReference type="InterPro" id="IPR008136">
    <property type="entry name" value="CinA_C"/>
</dbReference>
<organism evidence="2 3">
    <name type="scientific">Candidatus Thiodiazotropha endolucinida</name>
    <dbReference type="NCBI Taxonomy" id="1655433"/>
    <lineage>
        <taxon>Bacteria</taxon>
        <taxon>Pseudomonadati</taxon>
        <taxon>Pseudomonadota</taxon>
        <taxon>Gammaproteobacteria</taxon>
        <taxon>Chromatiales</taxon>
        <taxon>Sedimenticolaceae</taxon>
        <taxon>Candidatus Thiodiazotropha</taxon>
    </lineage>
</organism>
<proteinExistence type="predicted"/>
<dbReference type="SUPFAM" id="SSF142433">
    <property type="entry name" value="CinA-like"/>
    <property type="match status" value="1"/>
</dbReference>
<dbReference type="RefSeq" id="WP_069123050.1">
    <property type="nucleotide sequence ID" value="NZ_MARB01000007.1"/>
</dbReference>
<evidence type="ECO:0000259" key="1">
    <source>
        <dbReference type="Pfam" id="PF02464"/>
    </source>
</evidence>
<reference evidence="2 3" key="1">
    <citation type="submission" date="2016-06" db="EMBL/GenBank/DDBJ databases">
        <title>Genome sequence of endosymbiont of Candidatus Endolucinida thiodiazotropha.</title>
        <authorList>
            <person name="Poehlein A."/>
            <person name="Koenig S."/>
            <person name="Heiden S.E."/>
            <person name="Thuermer A."/>
            <person name="Voget S."/>
            <person name="Daniel R."/>
            <person name="Markert S."/>
            <person name="Gros O."/>
            <person name="Schweder T."/>
        </authorList>
    </citation>
    <scope>NUCLEOTIDE SEQUENCE [LARGE SCALE GENOMIC DNA]</scope>
    <source>
        <strain evidence="2 3">COS</strain>
    </source>
</reference>
<dbReference type="OrthoDB" id="9801454at2"/>
<keyword evidence="3" id="KW-1185">Reference proteome</keyword>
<dbReference type="AlphaFoldDB" id="A0A7Z0VLY0"/>
<evidence type="ECO:0000313" key="2">
    <source>
        <dbReference type="EMBL" id="ODJ88097.1"/>
    </source>
</evidence>
<dbReference type="EMBL" id="MARB01000007">
    <property type="protein sequence ID" value="ODJ88097.1"/>
    <property type="molecule type" value="Genomic_DNA"/>
</dbReference>
<feature type="domain" description="CinA C-terminal" evidence="1">
    <location>
        <begin position="10"/>
        <end position="162"/>
    </location>
</feature>
<dbReference type="Gene3D" id="3.90.950.20">
    <property type="entry name" value="CinA-like"/>
    <property type="match status" value="1"/>
</dbReference>
<accession>A0A7Z0VLY0</accession>
<evidence type="ECO:0000313" key="3">
    <source>
        <dbReference type="Proteomes" id="UP000094769"/>
    </source>
</evidence>
<keyword evidence="2" id="KW-0378">Hydrolase</keyword>
<gene>
    <name evidence="2" type="primary">pncC</name>
    <name evidence="2" type="ORF">CODIS_15080</name>
</gene>
<protein>
    <submittedName>
        <fullName evidence="2">Nicotinamide-nucleotide amidohydrolase PncC</fullName>
        <ecNumber evidence="2">3.5.1.42</ecNumber>
    </submittedName>
</protein>
<dbReference type="EC" id="3.5.1.42" evidence="2"/>